<protein>
    <submittedName>
        <fullName evidence="4">Paxp-1-like protein</fullName>
    </submittedName>
</protein>
<evidence type="ECO:0000313" key="5">
    <source>
        <dbReference type="Proteomes" id="UP000282469"/>
    </source>
</evidence>
<dbReference type="SMART" id="SM00184">
    <property type="entry name" value="RING"/>
    <property type="match status" value="1"/>
</dbReference>
<accession>A0A0Y0K783</accession>
<feature type="region of interest" description="Disordered" evidence="2">
    <location>
        <begin position="144"/>
        <end position="219"/>
    </location>
</feature>
<dbReference type="InterPro" id="IPR001841">
    <property type="entry name" value="Znf_RING"/>
</dbReference>
<evidence type="ECO:0000313" key="4">
    <source>
        <dbReference type="EMBL" id="AMB48622.1"/>
    </source>
</evidence>
<evidence type="ECO:0000256" key="1">
    <source>
        <dbReference type="PROSITE-ProRule" id="PRU00175"/>
    </source>
</evidence>
<evidence type="ECO:0000256" key="2">
    <source>
        <dbReference type="SAM" id="MobiDB-lite"/>
    </source>
</evidence>
<keyword evidence="1" id="KW-0862">Zinc</keyword>
<dbReference type="PROSITE" id="PS50089">
    <property type="entry name" value="ZF_RING_2"/>
    <property type="match status" value="1"/>
</dbReference>
<dbReference type="Pfam" id="PF13923">
    <property type="entry name" value="zf-C3HC4_2"/>
    <property type="match status" value="1"/>
</dbReference>
<gene>
    <name evidence="4" type="ORF">GpSGHVEth018</name>
</gene>
<evidence type="ECO:0000259" key="3">
    <source>
        <dbReference type="PROSITE" id="PS50089"/>
    </source>
</evidence>
<dbReference type="Gene3D" id="3.30.40.10">
    <property type="entry name" value="Zinc/RING finger domain, C3HC4 (zinc finger)"/>
    <property type="match status" value="1"/>
</dbReference>
<keyword evidence="1" id="KW-0479">Metal-binding</keyword>
<feature type="domain" description="RING-type" evidence="3">
    <location>
        <begin position="6"/>
        <end position="45"/>
    </location>
</feature>
<dbReference type="InterPro" id="IPR013083">
    <property type="entry name" value="Znf_RING/FYVE/PHD"/>
</dbReference>
<dbReference type="SUPFAM" id="SSF57850">
    <property type="entry name" value="RING/U-box"/>
    <property type="match status" value="1"/>
</dbReference>
<organismHost>
    <name type="scientific">Glossina</name>
    <name type="common">tsetse flies</name>
    <dbReference type="NCBI Taxonomy" id="7393"/>
</organismHost>
<proteinExistence type="predicted"/>
<name>A0A0Y0K783_GHVS</name>
<organism evidence="4 5">
    <name type="scientific">Glossina hytrovirus (isolate Glossina pallidipes/Ethiopia/Seibersdorf/-)</name>
    <name type="common">GHV</name>
    <dbReference type="NCBI Taxonomy" id="379529"/>
    <lineage>
        <taxon>Viruses</taxon>
        <taxon>Viruses incertae sedis</taxon>
        <taxon>Naldaviricetes</taxon>
        <taxon>Lefavirales</taxon>
        <taxon>Hytrosaviridae</taxon>
        <taxon>Glossinavirus</taxon>
        <taxon>Glossinavirus glopallidipedis</taxon>
    </lineage>
</organism>
<sequence length="434" mass="51285">MPGIYCTICSRVVDASIATLKCGHVFHEKCITKSLKREKSCPYCKRFADDMIILERMTGPQDFIKVEDIIDLTNDENDEILHTLRDEVLRFSGSLNKMLNDIHYRTTQTINDISERTNEFISSIYNNAVDECEKAGRTHANSYLDNDSVSISRGRSRSPLDVSRSRSRSPLDVSRDRSRSPLDVSRGRSRSPLDTGYSHSNSPVVEENDKDDETNVIDDDDDNNKIFMFDRHGKGYSKKGYVYCRDQENLSIFATQRDKYMNSSKFNIKRERFSTDRESVTDSEVSRENTSQLNKVEIIMSNREIIDKYYSKDRYYELLTRAVPKYYQQYFNIILKLPADYILEYSDALEQLMDMLSFIMPDSFGSDYVTLTYYSNVLVEKKHYGFKIQFYFKYPEYSVWYIDNRHKLRTHKYYCNIYEERYYKNRISQHLLFK</sequence>
<dbReference type="GO" id="GO:0008270">
    <property type="term" value="F:zinc ion binding"/>
    <property type="evidence" value="ECO:0007669"/>
    <property type="project" value="UniProtKB-KW"/>
</dbReference>
<feature type="compositionally biased region" description="Acidic residues" evidence="2">
    <location>
        <begin position="206"/>
        <end position="219"/>
    </location>
</feature>
<dbReference type="Proteomes" id="UP000282469">
    <property type="component" value="Segment"/>
</dbReference>
<reference evidence="4 5" key="1">
    <citation type="journal article" date="2016" name="J. Gen. Virol.">
        <title>Comprehensive annotation of Glossina pallidipes salivary gland hypertrophy virus from Ethiopian tsetse flies: a proteogenomics approach.</title>
        <authorList>
            <person name="Abd-Alla A.M."/>
            <person name="Kariithi H.M."/>
            <person name="Cousserans F."/>
            <person name="Parker N.J."/>
            <person name="Ince I.A."/>
            <person name="Scully E.D."/>
            <person name="Boeren S."/>
            <person name="Geib S.M."/>
            <person name="Mekonnen S."/>
            <person name="Vlak J.M."/>
            <person name="Parker A.G."/>
            <person name="Vreysen M.J."/>
            <person name="Bergoin M."/>
        </authorList>
    </citation>
    <scope>NUCLEOTIDE SEQUENCE [LARGE SCALE GENOMIC DNA]</scope>
    <source>
        <strain evidence="4 5">Ethiopian</strain>
    </source>
</reference>
<feature type="compositionally biased region" description="Polar residues" evidence="2">
    <location>
        <begin position="144"/>
        <end position="153"/>
    </location>
</feature>
<dbReference type="EMBL" id="KU050077">
    <property type="protein sequence ID" value="AMB48622.1"/>
    <property type="molecule type" value="Genomic_DNA"/>
</dbReference>
<keyword evidence="1" id="KW-0863">Zinc-finger</keyword>